<evidence type="ECO:0000256" key="1">
    <source>
        <dbReference type="SAM" id="MobiDB-lite"/>
    </source>
</evidence>
<keyword evidence="4" id="KW-1185">Reference proteome</keyword>
<dbReference type="Proteomes" id="UP001596189">
    <property type="component" value="Unassembled WGS sequence"/>
</dbReference>
<evidence type="ECO:0000313" key="4">
    <source>
        <dbReference type="Proteomes" id="UP001596189"/>
    </source>
</evidence>
<keyword evidence="2" id="KW-1133">Transmembrane helix</keyword>
<keyword evidence="2" id="KW-0812">Transmembrane</keyword>
<comment type="caution">
    <text evidence="3">The sequence shown here is derived from an EMBL/GenBank/DDBJ whole genome shotgun (WGS) entry which is preliminary data.</text>
</comment>
<evidence type="ECO:0000256" key="2">
    <source>
        <dbReference type="SAM" id="Phobius"/>
    </source>
</evidence>
<feature type="compositionally biased region" description="Low complexity" evidence="1">
    <location>
        <begin position="73"/>
        <end position="111"/>
    </location>
</feature>
<feature type="region of interest" description="Disordered" evidence="1">
    <location>
        <begin position="64"/>
        <end position="112"/>
    </location>
</feature>
<evidence type="ECO:0000313" key="3">
    <source>
        <dbReference type="EMBL" id="MFC6008043.1"/>
    </source>
</evidence>
<sequence>MSTDPVHDVLDSLRDDVAQVPLADAGAVRRRGDRRQRRQRVAGAAGAVAAVAVVAAGVGLLQGPAPSPPTPPATQSLSVPPPSTGTTTGTSTGSTSPTDTSSATTPATPATRSVITVQPVGVGDVPARYFLPGRYWRGPDLNDNAAIVSAALKESEGSIQYFDCDPDTRLKGDVALVQATERSGGYVGVQKVRVLGSVQAAQTLMDELVAAMPRCQARLRAQAIADAGPLPSGETAPVPNATVVEDPQSQLDDASGSLRVYRTTSDYGTPASSKTIEWVVLAREGSTVTSVAIRKSEDTQATFGALRRIGSQARDQLRWALAQ</sequence>
<accession>A0ABW1JH91</accession>
<feature type="transmembrane region" description="Helical" evidence="2">
    <location>
        <begin position="41"/>
        <end position="61"/>
    </location>
</feature>
<reference evidence="4" key="1">
    <citation type="journal article" date="2019" name="Int. J. Syst. Evol. Microbiol.">
        <title>The Global Catalogue of Microorganisms (GCM) 10K type strain sequencing project: providing services to taxonomists for standard genome sequencing and annotation.</title>
        <authorList>
            <consortium name="The Broad Institute Genomics Platform"/>
            <consortium name="The Broad Institute Genome Sequencing Center for Infectious Disease"/>
            <person name="Wu L."/>
            <person name="Ma J."/>
        </authorList>
    </citation>
    <scope>NUCLEOTIDE SEQUENCE [LARGE SCALE GENOMIC DNA]</scope>
    <source>
        <strain evidence="4">KACC 14249</strain>
    </source>
</reference>
<dbReference type="EMBL" id="JBHSRD010000004">
    <property type="protein sequence ID" value="MFC6008043.1"/>
    <property type="molecule type" value="Genomic_DNA"/>
</dbReference>
<proteinExistence type="predicted"/>
<gene>
    <name evidence="3" type="ORF">ACFQDO_12980</name>
</gene>
<organism evidence="3 4">
    <name type="scientific">Angustibacter luteus</name>
    <dbReference type="NCBI Taxonomy" id="658456"/>
    <lineage>
        <taxon>Bacteria</taxon>
        <taxon>Bacillati</taxon>
        <taxon>Actinomycetota</taxon>
        <taxon>Actinomycetes</taxon>
        <taxon>Kineosporiales</taxon>
        <taxon>Kineosporiaceae</taxon>
    </lineage>
</organism>
<keyword evidence="2" id="KW-0472">Membrane</keyword>
<name>A0ABW1JH91_9ACTN</name>
<dbReference type="RefSeq" id="WP_345715267.1">
    <property type="nucleotide sequence ID" value="NZ_BAABFP010000002.1"/>
</dbReference>
<protein>
    <recommendedName>
        <fullName evidence="5">PknH-like extracellular domain-containing protein</fullName>
    </recommendedName>
</protein>
<evidence type="ECO:0008006" key="5">
    <source>
        <dbReference type="Google" id="ProtNLM"/>
    </source>
</evidence>